<dbReference type="AlphaFoldDB" id="A0AAV2T182"/>
<dbReference type="PANTHER" id="PTHR46575">
    <property type="entry name" value="AMYLOID PROTEIN-BINDING PROTEIN 2"/>
    <property type="match status" value="1"/>
</dbReference>
<keyword evidence="2" id="KW-0472">Membrane</keyword>
<dbReference type="GO" id="GO:1990756">
    <property type="term" value="F:ubiquitin-like ligase-substrate adaptor activity"/>
    <property type="evidence" value="ECO:0007669"/>
    <property type="project" value="TreeGrafter"/>
</dbReference>
<gene>
    <name evidence="3" type="ORF">CDAUBV1_LOCUS1662</name>
</gene>
<organism evidence="3 4">
    <name type="scientific">Calicophoron daubneyi</name>
    <name type="common">Rumen fluke</name>
    <name type="synonym">Paramphistomum daubneyi</name>
    <dbReference type="NCBI Taxonomy" id="300641"/>
    <lineage>
        <taxon>Eukaryota</taxon>
        <taxon>Metazoa</taxon>
        <taxon>Spiralia</taxon>
        <taxon>Lophotrochozoa</taxon>
        <taxon>Platyhelminthes</taxon>
        <taxon>Trematoda</taxon>
        <taxon>Digenea</taxon>
        <taxon>Plagiorchiida</taxon>
        <taxon>Pronocephalata</taxon>
        <taxon>Paramphistomoidea</taxon>
        <taxon>Paramphistomidae</taxon>
        <taxon>Calicophoron</taxon>
    </lineage>
</organism>
<dbReference type="GO" id="GO:0031462">
    <property type="term" value="C:Cul2-RING ubiquitin ligase complex"/>
    <property type="evidence" value="ECO:0007669"/>
    <property type="project" value="TreeGrafter"/>
</dbReference>
<keyword evidence="2" id="KW-0812">Transmembrane</keyword>
<proteinExistence type="predicted"/>
<feature type="compositionally biased region" description="Polar residues" evidence="1">
    <location>
        <begin position="396"/>
        <end position="414"/>
    </location>
</feature>
<dbReference type="Gene3D" id="1.25.40.10">
    <property type="entry name" value="Tetratricopeptide repeat domain"/>
    <property type="match status" value="1"/>
</dbReference>
<feature type="transmembrane region" description="Helical" evidence="2">
    <location>
        <begin position="571"/>
        <end position="591"/>
    </location>
</feature>
<evidence type="ECO:0008006" key="5">
    <source>
        <dbReference type="Google" id="ProtNLM"/>
    </source>
</evidence>
<keyword evidence="2" id="KW-1133">Transmembrane helix</keyword>
<dbReference type="PANTHER" id="PTHR46575:SF1">
    <property type="entry name" value="AMYLOID PROTEIN-BINDING PROTEIN 2"/>
    <property type="match status" value="1"/>
</dbReference>
<feature type="transmembrane region" description="Helical" evidence="2">
    <location>
        <begin position="530"/>
        <end position="550"/>
    </location>
</feature>
<evidence type="ECO:0000256" key="1">
    <source>
        <dbReference type="SAM" id="MobiDB-lite"/>
    </source>
</evidence>
<dbReference type="InterPro" id="IPR011990">
    <property type="entry name" value="TPR-like_helical_dom_sf"/>
</dbReference>
<dbReference type="EMBL" id="CAXLJL010000058">
    <property type="protein sequence ID" value="CAL5130245.1"/>
    <property type="molecule type" value="Genomic_DNA"/>
</dbReference>
<dbReference type="InterPro" id="IPR042476">
    <property type="entry name" value="APPBP2"/>
</dbReference>
<dbReference type="GO" id="GO:0043161">
    <property type="term" value="P:proteasome-mediated ubiquitin-dependent protein catabolic process"/>
    <property type="evidence" value="ECO:0007669"/>
    <property type="project" value="TreeGrafter"/>
</dbReference>
<dbReference type="GO" id="GO:0006886">
    <property type="term" value="P:intracellular protein transport"/>
    <property type="evidence" value="ECO:0007669"/>
    <property type="project" value="InterPro"/>
</dbReference>
<evidence type="ECO:0000256" key="2">
    <source>
        <dbReference type="SAM" id="Phobius"/>
    </source>
</evidence>
<protein>
    <recommendedName>
        <fullName evidence="5">Amyloid protein-binding protein 2</fullName>
    </recommendedName>
</protein>
<comment type="caution">
    <text evidence="3">The sequence shown here is derived from an EMBL/GenBank/DDBJ whole genome shotgun (WGS) entry which is preliminary data.</text>
</comment>
<evidence type="ECO:0000313" key="3">
    <source>
        <dbReference type="EMBL" id="CAL5130245.1"/>
    </source>
</evidence>
<dbReference type="Proteomes" id="UP001497525">
    <property type="component" value="Unassembled WGS sequence"/>
</dbReference>
<evidence type="ECO:0000313" key="4">
    <source>
        <dbReference type="Proteomes" id="UP001497525"/>
    </source>
</evidence>
<dbReference type="Pfam" id="PF13374">
    <property type="entry name" value="TPR_10"/>
    <property type="match status" value="1"/>
</dbReference>
<dbReference type="SUPFAM" id="SSF48452">
    <property type="entry name" value="TPR-like"/>
    <property type="match status" value="1"/>
</dbReference>
<reference evidence="3" key="1">
    <citation type="submission" date="2024-06" db="EMBL/GenBank/DDBJ databases">
        <authorList>
            <person name="Liu X."/>
            <person name="Lenzi L."/>
            <person name="Haldenby T S."/>
            <person name="Uol C."/>
        </authorList>
    </citation>
    <scope>NUCLEOTIDE SEQUENCE</scope>
</reference>
<dbReference type="InterPro" id="IPR019734">
    <property type="entry name" value="TPR_rpt"/>
</dbReference>
<name>A0AAV2T182_CALDB</name>
<sequence>MSQDDATSSAVCMAKIIFANLPTDWKINDRLQDCFRLFLSVLPFESPTALENFFRSNKFEMKQAIWTFYGCLKVYDISHQLQQMALRRDLSLRRLCALRLGMLPSPYMTLDRLLALPVKLLREFFIMTFAVLWLPTCHVIFHNHTPAKPVPDDLKPIFNLLTNPYLFERMYDACRDLQLFLMSWLQHTHFHSISGISDQAHHCMNMLSKQPDQSPLVQPHHLSLQLISNSQEILKRASRLKQNTAAEVAASALLGLKVANFLCDSSEYVHAFKAAQMVHGMVRTFFGLYRYHRTQLRLEYEAMCIMLRAMNAYNMYLTPEDQNVFLKQAPNLLQSMKALQLLLLKTDLGGAVPQLILPISLKAANAPPPTPICLSPDENEFDGVSCDNDQPAHTDPITSSGAQTVSPTGDSCDSSTQDYPMILPPPHIPDSYFPSPGYDSPSVAELLNESSSPCMSAAYLHAQLANYHYAMCRYQTAYEFTLLAIEQLHACSDHNMTPSPQVVVEVLRIMCKICMIKRSYDLGLRIIRRALFFTKLHFGIHNLVYANLLLEYGCLMLNTDKTRKAARVYRVALALVLNCLPGASIMAALALEAIAYAHYVLEYTSGDFTYALNCAEMAGLMLRRLNHEVCTQAASANRVRALIIEEIAIDDSDATRTNKYLNFAKALHTESLDLCERTFGLWNIQTAKHFGNLGRLYQSMQDNKEAERMHRKAIMIKERLLGSSDFEVGLSVGHLASLYNYDMDRFKDAEQLYLRSIQISLDLFGPTYSGLEYDYRGLQRVYHELGNRAQMKYYQNLFDKWRKDRQRLRLAEPVDTLDEIEPIGLCESEADHWCSFFDLAKDYEFQFRRVFNCFGTEAESSADSPCTDMCLSGGLTSIPEASRSTGH</sequence>
<dbReference type="SMART" id="SM00028">
    <property type="entry name" value="TPR"/>
    <property type="match status" value="2"/>
</dbReference>
<accession>A0AAV2T182</accession>
<feature type="region of interest" description="Disordered" evidence="1">
    <location>
        <begin position="387"/>
        <end position="414"/>
    </location>
</feature>